<evidence type="ECO:0000256" key="1">
    <source>
        <dbReference type="ARBA" id="ARBA00006484"/>
    </source>
</evidence>
<keyword evidence="3" id="KW-0175">Coiled coil</keyword>
<dbReference type="GeneID" id="31001186"/>
<evidence type="ECO:0000256" key="3">
    <source>
        <dbReference type="SAM" id="Coils"/>
    </source>
</evidence>
<evidence type="ECO:0000313" key="5">
    <source>
        <dbReference type="Proteomes" id="UP000214365"/>
    </source>
</evidence>
<dbReference type="Proteomes" id="UP000214365">
    <property type="component" value="Unassembled WGS sequence"/>
</dbReference>
<dbReference type="SUPFAM" id="SSF51735">
    <property type="entry name" value="NAD(P)-binding Rossmann-fold domains"/>
    <property type="match status" value="1"/>
</dbReference>
<dbReference type="EMBL" id="LFMY01000002">
    <property type="protein sequence ID" value="OKL63226.1"/>
    <property type="molecule type" value="Genomic_DNA"/>
</dbReference>
<keyword evidence="5" id="KW-1185">Reference proteome</keyword>
<name>A0A1Q5QBD5_TALAT</name>
<dbReference type="STRING" id="1441469.A0A1Q5QBD5"/>
<feature type="coiled-coil region" evidence="3">
    <location>
        <begin position="29"/>
        <end position="56"/>
    </location>
</feature>
<dbReference type="PRINTS" id="PR00081">
    <property type="entry name" value="GDHRDH"/>
</dbReference>
<protein>
    <submittedName>
        <fullName evidence="4">Uncharacterized protein</fullName>
    </submittedName>
</protein>
<reference evidence="4 5" key="1">
    <citation type="submission" date="2015-06" db="EMBL/GenBank/DDBJ databases">
        <title>Talaromyces atroroseus IBT 11181 draft genome.</title>
        <authorList>
            <person name="Rasmussen K.B."/>
            <person name="Rasmussen S."/>
            <person name="Petersen B."/>
            <person name="Sicheritz-Ponten T."/>
            <person name="Mortensen U.H."/>
            <person name="Thrane U."/>
        </authorList>
    </citation>
    <scope>NUCLEOTIDE SEQUENCE [LARGE SCALE GENOMIC DNA]</scope>
    <source>
        <strain evidence="4 5">IBT 11181</strain>
    </source>
</reference>
<dbReference type="Pfam" id="PF00106">
    <property type="entry name" value="adh_short"/>
    <property type="match status" value="1"/>
</dbReference>
<comment type="similarity">
    <text evidence="1">Belongs to the short-chain dehydrogenases/reductases (SDR) family.</text>
</comment>
<dbReference type="RefSeq" id="XP_020123347.1">
    <property type="nucleotide sequence ID" value="XM_020261095.1"/>
</dbReference>
<dbReference type="InterPro" id="IPR002347">
    <property type="entry name" value="SDR_fam"/>
</dbReference>
<sequence>MTGIQGTALITGIGAATAYKFAESGITVLSLLDIDLEKLEKTREELLLRNRENETKIHAIQVLTLCVDVTDETALTNAVQETVRRFGRIDVAVHAAGVGDVELATHEVPVDDWRRIIEIDQIGTWLCQRAVIRQMLKQELDCHRDGFTVSFLRSCKAWMPNFTPRRKSASMQFAQVREPGMIRDIQSLPIGRIGEPEEIADAILFLASPMSSFVYEIGLLVNGG</sequence>
<dbReference type="PANTHER" id="PTHR24321">
    <property type="entry name" value="DEHYDROGENASES, SHORT CHAIN"/>
    <property type="match status" value="1"/>
</dbReference>
<keyword evidence="2" id="KW-0560">Oxidoreductase</keyword>
<proteinExistence type="inferred from homology"/>
<dbReference type="InterPro" id="IPR036291">
    <property type="entry name" value="NAD(P)-bd_dom_sf"/>
</dbReference>
<accession>A0A1Q5QBD5</accession>
<comment type="caution">
    <text evidence="4">The sequence shown here is derived from an EMBL/GenBank/DDBJ whole genome shotgun (WGS) entry which is preliminary data.</text>
</comment>
<dbReference type="GO" id="GO:0016491">
    <property type="term" value="F:oxidoreductase activity"/>
    <property type="evidence" value="ECO:0007669"/>
    <property type="project" value="UniProtKB-KW"/>
</dbReference>
<gene>
    <name evidence="4" type="ORF">UA08_01431</name>
</gene>
<evidence type="ECO:0000256" key="2">
    <source>
        <dbReference type="ARBA" id="ARBA00023002"/>
    </source>
</evidence>
<dbReference type="Gene3D" id="3.40.50.720">
    <property type="entry name" value="NAD(P)-binding Rossmann-like Domain"/>
    <property type="match status" value="1"/>
</dbReference>
<dbReference type="CDD" id="cd05233">
    <property type="entry name" value="SDR_c"/>
    <property type="match status" value="1"/>
</dbReference>
<evidence type="ECO:0000313" key="4">
    <source>
        <dbReference type="EMBL" id="OKL63226.1"/>
    </source>
</evidence>
<dbReference type="OrthoDB" id="5840532at2759"/>
<dbReference type="AlphaFoldDB" id="A0A1Q5QBD5"/>
<dbReference type="PANTHER" id="PTHR24321:SF12">
    <property type="entry name" value="SHORT-CHAIN DEHYDROGENASE_REDUCTASE FAMILY, PUTATIVE (AFU_ORTHOLOGUE AFUA_5G14340)-RELATED"/>
    <property type="match status" value="1"/>
</dbReference>
<organism evidence="4 5">
    <name type="scientific">Talaromyces atroroseus</name>
    <dbReference type="NCBI Taxonomy" id="1441469"/>
    <lineage>
        <taxon>Eukaryota</taxon>
        <taxon>Fungi</taxon>
        <taxon>Dikarya</taxon>
        <taxon>Ascomycota</taxon>
        <taxon>Pezizomycotina</taxon>
        <taxon>Eurotiomycetes</taxon>
        <taxon>Eurotiomycetidae</taxon>
        <taxon>Eurotiales</taxon>
        <taxon>Trichocomaceae</taxon>
        <taxon>Talaromyces</taxon>
        <taxon>Talaromyces sect. Trachyspermi</taxon>
    </lineage>
</organism>